<gene>
    <name evidence="2" type="ORF">GK091_15655</name>
</gene>
<feature type="region of interest" description="Disordered" evidence="1">
    <location>
        <begin position="1"/>
        <end position="21"/>
    </location>
</feature>
<evidence type="ECO:0000256" key="1">
    <source>
        <dbReference type="SAM" id="MobiDB-lite"/>
    </source>
</evidence>
<proteinExistence type="predicted"/>
<dbReference type="EMBL" id="JAAGNZ010000001">
    <property type="protein sequence ID" value="NEU68328.1"/>
    <property type="molecule type" value="Genomic_DNA"/>
</dbReference>
<reference evidence="2 3" key="1">
    <citation type="submission" date="2020-02" db="EMBL/GenBank/DDBJ databases">
        <title>Draft genome sequence of two Spirosoma agri KCTC 52727 and Spirosoma terrae KCTC 52035.</title>
        <authorList>
            <person name="Rojas J."/>
            <person name="Ambika Manirajan B."/>
            <person name="Ratering S."/>
            <person name="Suarez C."/>
            <person name="Schnell S."/>
        </authorList>
    </citation>
    <scope>NUCLEOTIDE SEQUENCE [LARGE SCALE GENOMIC DNA]</scope>
    <source>
        <strain evidence="2 3">KCTC 52727</strain>
    </source>
</reference>
<keyword evidence="3" id="KW-1185">Reference proteome</keyword>
<sequence length="202" mass="22348">MNNLKAGTIKDLTPDQKNANKGKEFGQHLLEKSLRELGAGRSILADKHGNVIAGNKTLETAAAIGMNDVIIVPSDGTKLIVVQRTDLDIDSKQGRKLALADNKISQVNLDFDSVVIAELGAEHGIDLDSWGFSVFEDEQEEEAGEKVERESDKITFQLSTFQQTELKRALTTAKMERELEQVKETDGEALMVIVHEFLKKRS</sequence>
<name>A0A6M0IJ89_9BACT</name>
<comment type="caution">
    <text evidence="2">The sequence shown here is derived from an EMBL/GenBank/DDBJ whole genome shotgun (WGS) entry which is preliminary data.</text>
</comment>
<evidence type="ECO:0000313" key="3">
    <source>
        <dbReference type="Proteomes" id="UP000477386"/>
    </source>
</evidence>
<accession>A0A6M0IJ89</accession>
<protein>
    <submittedName>
        <fullName evidence="2">Uncharacterized protein</fullName>
    </submittedName>
</protein>
<dbReference type="Proteomes" id="UP000477386">
    <property type="component" value="Unassembled WGS sequence"/>
</dbReference>
<dbReference type="AlphaFoldDB" id="A0A6M0IJ89"/>
<dbReference type="RefSeq" id="WP_164040068.1">
    <property type="nucleotide sequence ID" value="NZ_JAAGNZ010000001.1"/>
</dbReference>
<evidence type="ECO:0000313" key="2">
    <source>
        <dbReference type="EMBL" id="NEU68328.1"/>
    </source>
</evidence>
<organism evidence="2 3">
    <name type="scientific">Spirosoma agri</name>
    <dbReference type="NCBI Taxonomy" id="1987381"/>
    <lineage>
        <taxon>Bacteria</taxon>
        <taxon>Pseudomonadati</taxon>
        <taxon>Bacteroidota</taxon>
        <taxon>Cytophagia</taxon>
        <taxon>Cytophagales</taxon>
        <taxon>Cytophagaceae</taxon>
        <taxon>Spirosoma</taxon>
    </lineage>
</organism>